<name>A0A6A6BP18_9PEZI</name>
<evidence type="ECO:0000313" key="3">
    <source>
        <dbReference type="Proteomes" id="UP000799438"/>
    </source>
</evidence>
<sequence>MANGGNGGGQAHEFASALLLHCLRFSFFPSLSFYSLLRSKACYLGRRRVDGHLLVPAGVTGMAGPAGIAPRFAYLLACLLGPIFLSRRVRACSAYWGG</sequence>
<dbReference type="AlphaFoldDB" id="A0A6A6BP18"/>
<dbReference type="GeneID" id="54292653"/>
<evidence type="ECO:0000256" key="1">
    <source>
        <dbReference type="SAM" id="Phobius"/>
    </source>
</evidence>
<dbReference type="RefSeq" id="XP_033401140.1">
    <property type="nucleotide sequence ID" value="XM_033535159.1"/>
</dbReference>
<feature type="transmembrane region" description="Helical" evidence="1">
    <location>
        <begin position="14"/>
        <end position="37"/>
    </location>
</feature>
<keyword evidence="1" id="KW-1133">Transmembrane helix</keyword>
<reference evidence="2" key="1">
    <citation type="journal article" date="2020" name="Stud. Mycol.">
        <title>101 Dothideomycetes genomes: a test case for predicting lifestyles and emergence of pathogens.</title>
        <authorList>
            <person name="Haridas S."/>
            <person name="Albert R."/>
            <person name="Binder M."/>
            <person name="Bloem J."/>
            <person name="Labutti K."/>
            <person name="Salamov A."/>
            <person name="Andreopoulos B."/>
            <person name="Baker S."/>
            <person name="Barry K."/>
            <person name="Bills G."/>
            <person name="Bluhm B."/>
            <person name="Cannon C."/>
            <person name="Castanera R."/>
            <person name="Culley D."/>
            <person name="Daum C."/>
            <person name="Ezra D."/>
            <person name="Gonzalez J."/>
            <person name="Henrissat B."/>
            <person name="Kuo A."/>
            <person name="Liang C."/>
            <person name="Lipzen A."/>
            <person name="Lutzoni F."/>
            <person name="Magnuson J."/>
            <person name="Mondo S."/>
            <person name="Nolan M."/>
            <person name="Ohm R."/>
            <person name="Pangilinan J."/>
            <person name="Park H.-J."/>
            <person name="Ramirez L."/>
            <person name="Alfaro M."/>
            <person name="Sun H."/>
            <person name="Tritt A."/>
            <person name="Yoshinaga Y."/>
            <person name="Zwiers L.-H."/>
            <person name="Turgeon B."/>
            <person name="Goodwin S."/>
            <person name="Spatafora J."/>
            <person name="Crous P."/>
            <person name="Grigoriev I."/>
        </authorList>
    </citation>
    <scope>NUCLEOTIDE SEQUENCE</scope>
    <source>
        <strain evidence="2">CBS 121167</strain>
    </source>
</reference>
<gene>
    <name evidence="2" type="ORF">K452DRAFT_119739</name>
</gene>
<dbReference type="EMBL" id="ML995477">
    <property type="protein sequence ID" value="KAF2145428.1"/>
    <property type="molecule type" value="Genomic_DNA"/>
</dbReference>
<keyword evidence="1" id="KW-0472">Membrane</keyword>
<keyword evidence="1" id="KW-0812">Transmembrane</keyword>
<protein>
    <submittedName>
        <fullName evidence="2">Uncharacterized protein</fullName>
    </submittedName>
</protein>
<dbReference type="Proteomes" id="UP000799438">
    <property type="component" value="Unassembled WGS sequence"/>
</dbReference>
<keyword evidence="3" id="KW-1185">Reference proteome</keyword>
<organism evidence="2 3">
    <name type="scientific">Aplosporella prunicola CBS 121167</name>
    <dbReference type="NCBI Taxonomy" id="1176127"/>
    <lineage>
        <taxon>Eukaryota</taxon>
        <taxon>Fungi</taxon>
        <taxon>Dikarya</taxon>
        <taxon>Ascomycota</taxon>
        <taxon>Pezizomycotina</taxon>
        <taxon>Dothideomycetes</taxon>
        <taxon>Dothideomycetes incertae sedis</taxon>
        <taxon>Botryosphaeriales</taxon>
        <taxon>Aplosporellaceae</taxon>
        <taxon>Aplosporella</taxon>
    </lineage>
</organism>
<accession>A0A6A6BP18</accession>
<proteinExistence type="predicted"/>
<evidence type="ECO:0000313" key="2">
    <source>
        <dbReference type="EMBL" id="KAF2145428.1"/>
    </source>
</evidence>